<sequence length="66" mass="7368">MDHPKHIVTLEHKSTGNDVEMLVTSRAFTAAVLSGAPLRTGPDHFVENMWLIDEIYRRAGLPLRGV</sequence>
<protein>
    <submittedName>
        <fullName evidence="1">Uncharacterized protein</fullName>
    </submittedName>
</protein>
<organism evidence="1 2">
    <name type="scientific">Kibdelosporangium lantanae</name>
    <dbReference type="NCBI Taxonomy" id="1497396"/>
    <lineage>
        <taxon>Bacteria</taxon>
        <taxon>Bacillati</taxon>
        <taxon>Actinomycetota</taxon>
        <taxon>Actinomycetes</taxon>
        <taxon>Pseudonocardiales</taxon>
        <taxon>Pseudonocardiaceae</taxon>
        <taxon>Kibdelosporangium</taxon>
    </lineage>
</organism>
<evidence type="ECO:0000313" key="2">
    <source>
        <dbReference type="Proteomes" id="UP001597045"/>
    </source>
</evidence>
<accession>A0ABW3MK89</accession>
<dbReference type="Proteomes" id="UP001597045">
    <property type="component" value="Unassembled WGS sequence"/>
</dbReference>
<evidence type="ECO:0000313" key="1">
    <source>
        <dbReference type="EMBL" id="MFD1050009.1"/>
    </source>
</evidence>
<dbReference type="EMBL" id="JBHTIS010002543">
    <property type="protein sequence ID" value="MFD1050009.1"/>
    <property type="molecule type" value="Genomic_DNA"/>
</dbReference>
<name>A0ABW3MK89_9PSEU</name>
<comment type="caution">
    <text evidence="1">The sequence shown here is derived from an EMBL/GenBank/DDBJ whole genome shotgun (WGS) entry which is preliminary data.</text>
</comment>
<proteinExistence type="predicted"/>
<reference evidence="2" key="1">
    <citation type="journal article" date="2019" name="Int. J. Syst. Evol. Microbiol.">
        <title>The Global Catalogue of Microorganisms (GCM) 10K type strain sequencing project: providing services to taxonomists for standard genome sequencing and annotation.</title>
        <authorList>
            <consortium name="The Broad Institute Genomics Platform"/>
            <consortium name="The Broad Institute Genome Sequencing Center for Infectious Disease"/>
            <person name="Wu L."/>
            <person name="Ma J."/>
        </authorList>
    </citation>
    <scope>NUCLEOTIDE SEQUENCE [LARGE SCALE GENOMIC DNA]</scope>
    <source>
        <strain evidence="2">JCM 31486</strain>
    </source>
</reference>
<gene>
    <name evidence="1" type="ORF">ACFQ1S_32985</name>
</gene>
<keyword evidence="2" id="KW-1185">Reference proteome</keyword>